<reference evidence="2" key="3">
    <citation type="submission" date="2024-09" db="EMBL/GenBank/DDBJ databases">
        <authorList>
            <person name="Sun Q."/>
            <person name="Mori K."/>
        </authorList>
    </citation>
    <scope>NUCLEOTIDE SEQUENCE</scope>
    <source>
        <strain evidence="2">ICMP 19515</strain>
    </source>
</reference>
<evidence type="ECO:0000313" key="3">
    <source>
        <dbReference type="Proteomes" id="UP001595648"/>
    </source>
</evidence>
<name>A0ABV7N442_9HYPH</name>
<dbReference type="RefSeq" id="WP_378921994.1">
    <property type="nucleotide sequence ID" value="NZ_JBHRVD010000001.1"/>
</dbReference>
<evidence type="ECO:0000313" key="1">
    <source>
        <dbReference type="EMBL" id="MFC3320313.1"/>
    </source>
</evidence>
<dbReference type="EMBL" id="JBHRVD010000001">
    <property type="protein sequence ID" value="MFC3327608.1"/>
    <property type="molecule type" value="Genomic_DNA"/>
</dbReference>
<sequence>MSRIQMDAERDGFVAKQGFRPDLDAEFGHSTRTGVAMLPKALL</sequence>
<keyword evidence="3" id="KW-1185">Reference proteome</keyword>
<organism evidence="2 3">
    <name type="scientific">Mesorhizobium cantuariense</name>
    <dbReference type="NCBI Taxonomy" id="1300275"/>
    <lineage>
        <taxon>Bacteria</taxon>
        <taxon>Pseudomonadati</taxon>
        <taxon>Pseudomonadota</taxon>
        <taxon>Alphaproteobacteria</taxon>
        <taxon>Hyphomicrobiales</taxon>
        <taxon>Phyllobacteriaceae</taxon>
        <taxon>Mesorhizobium</taxon>
    </lineage>
</organism>
<gene>
    <name evidence="1" type="ORF">ACFOJ9_00105</name>
    <name evidence="2" type="ORF">ACFOJ9_38510</name>
</gene>
<reference evidence="3" key="2">
    <citation type="journal article" date="2019" name="Int. J. Syst. Evol. Microbiol.">
        <title>The Global Catalogue of Microorganisms (GCM) 10K type strain sequencing project: providing services to taxonomists for standard genome sequencing and annotation.</title>
        <authorList>
            <consortium name="The Broad Institute Genomics Platform"/>
            <consortium name="The Broad Institute Genome Sequencing Center for Infectious Disease"/>
            <person name="Wu L."/>
            <person name="Ma J."/>
        </authorList>
    </citation>
    <scope>NUCLEOTIDE SEQUENCE [LARGE SCALE GENOMIC DNA]</scope>
    <source>
        <strain evidence="3">ICMP 19515</strain>
    </source>
</reference>
<evidence type="ECO:0000313" key="2">
    <source>
        <dbReference type="EMBL" id="MFC3327608.1"/>
    </source>
</evidence>
<dbReference type="EMBL" id="JBHRVD010000001">
    <property type="protein sequence ID" value="MFC3320313.1"/>
    <property type="molecule type" value="Genomic_DNA"/>
</dbReference>
<reference evidence="2" key="1">
    <citation type="journal article" date="2014" name="Int. J. Syst. Evol. Microbiol.">
        <title>Complete genome of a new Firmicutes species belonging to the dominant human colonic microbiota ('Ruminococcus bicirculans') reveals two chromosomes and a selective capacity to utilize plant glucans.</title>
        <authorList>
            <consortium name="NISC Comparative Sequencing Program"/>
            <person name="Wegmann U."/>
            <person name="Louis P."/>
            <person name="Goesmann A."/>
            <person name="Henrissat B."/>
            <person name="Duncan S.H."/>
            <person name="Flint H.J."/>
        </authorList>
    </citation>
    <scope>NUCLEOTIDE SEQUENCE</scope>
    <source>
        <strain evidence="2">ICMP 19515</strain>
    </source>
</reference>
<accession>A0ABV7N442</accession>
<comment type="caution">
    <text evidence="2">The sequence shown here is derived from an EMBL/GenBank/DDBJ whole genome shotgun (WGS) entry which is preliminary data.</text>
</comment>
<protein>
    <submittedName>
        <fullName evidence="2">Uncharacterized protein</fullName>
    </submittedName>
</protein>
<dbReference type="Proteomes" id="UP001595648">
    <property type="component" value="Unassembled WGS sequence"/>
</dbReference>
<proteinExistence type="predicted"/>